<gene>
    <name evidence="1" type="ORF">NIT7321_01379</name>
</gene>
<protein>
    <submittedName>
        <fullName evidence="1">Uncharacterized protein</fullName>
    </submittedName>
</protein>
<dbReference type="AlphaFoldDB" id="A0A0H5D0F1"/>
<name>A0A0H5D0F1_9RHOB</name>
<reference evidence="1 2" key="1">
    <citation type="submission" date="2015-05" db="EMBL/GenBank/DDBJ databases">
        <authorList>
            <person name="Rodrigo-Torres Lidia"/>
            <person name="Arahal R.David."/>
        </authorList>
    </citation>
    <scope>NUCLEOTIDE SEQUENCE [LARGE SCALE GENOMIC DNA]</scope>
    <source>
        <strain evidence="1 2">CECT 7321</strain>
    </source>
</reference>
<accession>A0A0H5D0F1</accession>
<proteinExistence type="predicted"/>
<dbReference type="Proteomes" id="UP000043764">
    <property type="component" value="Unassembled WGS sequence"/>
</dbReference>
<evidence type="ECO:0000313" key="2">
    <source>
        <dbReference type="Proteomes" id="UP000043764"/>
    </source>
</evidence>
<keyword evidence="2" id="KW-1185">Reference proteome</keyword>
<evidence type="ECO:0000313" key="1">
    <source>
        <dbReference type="EMBL" id="CRL10534.1"/>
    </source>
</evidence>
<dbReference type="EMBL" id="CVRL01000013">
    <property type="protein sequence ID" value="CRL10534.1"/>
    <property type="molecule type" value="Genomic_DNA"/>
</dbReference>
<dbReference type="STRING" id="481446.NIT7645_02731"/>
<organism evidence="1 2">
    <name type="scientific">Phaeobacter italicus</name>
    <dbReference type="NCBI Taxonomy" id="481446"/>
    <lineage>
        <taxon>Bacteria</taxon>
        <taxon>Pseudomonadati</taxon>
        <taxon>Pseudomonadota</taxon>
        <taxon>Alphaproteobacteria</taxon>
        <taxon>Rhodobacterales</taxon>
        <taxon>Roseobacteraceae</taxon>
        <taxon>Phaeobacter</taxon>
    </lineage>
</organism>
<sequence length="32" mass="3684">MLPFDIPRDPGYGWGMNNATLIFSTVYYPLFS</sequence>